<dbReference type="SUPFAM" id="SSF54593">
    <property type="entry name" value="Glyoxalase/Bleomycin resistance protein/Dihydroxybiphenyl dioxygenase"/>
    <property type="match status" value="1"/>
</dbReference>
<evidence type="ECO:0000313" key="2">
    <source>
        <dbReference type="EMBL" id="SER50338.1"/>
    </source>
</evidence>
<dbReference type="STRING" id="142588.SAMN04488559_10166"/>
<dbReference type="CDD" id="cd06587">
    <property type="entry name" value="VOC"/>
    <property type="match status" value="1"/>
</dbReference>
<evidence type="ECO:0000313" key="3">
    <source>
        <dbReference type="Proteomes" id="UP000198948"/>
    </source>
</evidence>
<dbReference type="InterPro" id="IPR037523">
    <property type="entry name" value="VOC_core"/>
</dbReference>
<dbReference type="OrthoDB" id="2184229at2"/>
<dbReference type="AlphaFoldDB" id="A0A1H9PQB1"/>
<dbReference type="InterPro" id="IPR029068">
    <property type="entry name" value="Glyas_Bleomycin-R_OHBP_Dase"/>
</dbReference>
<accession>A0A1H9PQB1</accession>
<name>A0A1H9PQB1_9LACT</name>
<dbReference type="InterPro" id="IPR004360">
    <property type="entry name" value="Glyas_Fos-R_dOase_dom"/>
</dbReference>
<proteinExistence type="predicted"/>
<dbReference type="PROSITE" id="PS51819">
    <property type="entry name" value="VOC"/>
    <property type="match status" value="1"/>
</dbReference>
<dbReference type="Pfam" id="PF00903">
    <property type="entry name" value="Glyoxalase"/>
    <property type="match status" value="1"/>
</dbReference>
<reference evidence="2 3" key="1">
    <citation type="submission" date="2016-10" db="EMBL/GenBank/DDBJ databases">
        <authorList>
            <person name="de Groot N.N."/>
        </authorList>
    </citation>
    <scope>NUCLEOTIDE SEQUENCE [LARGE SCALE GENOMIC DNA]</scope>
    <source>
        <strain evidence="2 3">DSM 13760</strain>
    </source>
</reference>
<feature type="domain" description="VOC" evidence="1">
    <location>
        <begin position="5"/>
        <end position="114"/>
    </location>
</feature>
<sequence>MSINTKGITVGLPVSNLEVSASWYEKVFMIEEKFIPVEGVIEYPVGSIWIQLYEEKINVSENVLRFEVENVETEFERLKTLGVITDEVLEDVPDLLKYFEFSDPDGNKLSFYWVYAPELTEKI</sequence>
<dbReference type="RefSeq" id="WP_092649229.1">
    <property type="nucleotide sequence ID" value="NZ_FOHA01000001.1"/>
</dbReference>
<evidence type="ECO:0000259" key="1">
    <source>
        <dbReference type="PROSITE" id="PS51819"/>
    </source>
</evidence>
<dbReference type="Proteomes" id="UP000198948">
    <property type="component" value="Unassembled WGS sequence"/>
</dbReference>
<organism evidence="2 3">
    <name type="scientific">Isobaculum melis</name>
    <dbReference type="NCBI Taxonomy" id="142588"/>
    <lineage>
        <taxon>Bacteria</taxon>
        <taxon>Bacillati</taxon>
        <taxon>Bacillota</taxon>
        <taxon>Bacilli</taxon>
        <taxon>Lactobacillales</taxon>
        <taxon>Carnobacteriaceae</taxon>
        <taxon>Isobaculum</taxon>
    </lineage>
</organism>
<dbReference type="EMBL" id="FOHA01000001">
    <property type="protein sequence ID" value="SER50338.1"/>
    <property type="molecule type" value="Genomic_DNA"/>
</dbReference>
<dbReference type="Gene3D" id="3.10.180.10">
    <property type="entry name" value="2,3-Dihydroxybiphenyl 1,2-Dioxygenase, domain 1"/>
    <property type="match status" value="1"/>
</dbReference>
<keyword evidence="3" id="KW-1185">Reference proteome</keyword>
<protein>
    <recommendedName>
        <fullName evidence="1">VOC domain-containing protein</fullName>
    </recommendedName>
</protein>
<gene>
    <name evidence="2" type="ORF">SAMN04488559_10166</name>
</gene>